<evidence type="ECO:0000313" key="1">
    <source>
        <dbReference type="EMBL" id="WTU45755.1"/>
    </source>
</evidence>
<dbReference type="EMBL" id="CP108253">
    <property type="protein sequence ID" value="WTU45755.1"/>
    <property type="molecule type" value="Genomic_DNA"/>
</dbReference>
<name>A0AAU2HEQ3_9ACTN</name>
<sequence length="48" mass="5705">MRRKLVPNQTYDIDPDHATRTICQRAGGPLDRTDWDKYLPRIPYRTTC</sequence>
<proteinExistence type="predicted"/>
<dbReference type="AlphaFoldDB" id="A0AAU2HEQ3"/>
<protein>
    <submittedName>
        <fullName evidence="1">Uncharacterized protein</fullName>
    </submittedName>
</protein>
<gene>
    <name evidence="1" type="ORF">OHV25_36485</name>
</gene>
<organism evidence="1">
    <name type="scientific">Streptomyces sp. NBC_00060</name>
    <dbReference type="NCBI Taxonomy" id="2975636"/>
    <lineage>
        <taxon>Bacteria</taxon>
        <taxon>Bacillati</taxon>
        <taxon>Actinomycetota</taxon>
        <taxon>Actinomycetes</taxon>
        <taxon>Kitasatosporales</taxon>
        <taxon>Streptomycetaceae</taxon>
        <taxon>Streptomyces</taxon>
    </lineage>
</organism>
<reference evidence="1" key="1">
    <citation type="submission" date="2022-10" db="EMBL/GenBank/DDBJ databases">
        <title>The complete genomes of actinobacterial strains from the NBC collection.</title>
        <authorList>
            <person name="Joergensen T.S."/>
            <person name="Alvarez Arevalo M."/>
            <person name="Sterndorff E.B."/>
            <person name="Faurdal D."/>
            <person name="Vuksanovic O."/>
            <person name="Mourched A.-S."/>
            <person name="Charusanti P."/>
            <person name="Shaw S."/>
            <person name="Blin K."/>
            <person name="Weber T."/>
        </authorList>
    </citation>
    <scope>NUCLEOTIDE SEQUENCE</scope>
    <source>
        <strain evidence="1">NBC_00060</strain>
    </source>
</reference>
<accession>A0AAU2HEQ3</accession>